<dbReference type="Proteomes" id="UP000317043">
    <property type="component" value="Unassembled WGS sequence"/>
</dbReference>
<dbReference type="RefSeq" id="WP_142036800.1">
    <property type="nucleotide sequence ID" value="NZ_JBHTGS010000001.1"/>
</dbReference>
<evidence type="ECO:0000313" key="1">
    <source>
        <dbReference type="EMBL" id="TQL76020.1"/>
    </source>
</evidence>
<sequence length="343" mass="36913">MSTGHLTNFVGLPVVDFLSEGAKADHTRYGGPNATDVAALSKLADDAATEPALVAWRLRVVEDVEEFPDYLDRFTREVDTTRISALVIGDWGVTDAGAASTEARDALIAKVAAFPALRALFFGDITSEEYEISWITQSDMAPLLTAFPLLEEFTVRGVGDGHSGPGLALEIPEHDALRSLTVQSGGLPGRIIGEIASSALPALERLELWLGVNEYGGDAVPADIATVLSDEAFPLLTHLGLRNSEETGIWLQALTQSAVLPRLTSVDLSLGTLRDDDVDLLLSAIPKLAHLAYLDLHHHYLTDAKVKQVKAACQKAGLIVNLGNKQEPDEWDGEKHYYPAVGE</sequence>
<evidence type="ECO:0000313" key="2">
    <source>
        <dbReference type="Proteomes" id="UP000317043"/>
    </source>
</evidence>
<comment type="caution">
    <text evidence="1">The sequence shown here is derived from an EMBL/GenBank/DDBJ whole genome shotgun (WGS) entry which is preliminary data.</text>
</comment>
<organism evidence="1 2">
    <name type="scientific">Stackebrandtia endophytica</name>
    <dbReference type="NCBI Taxonomy" id="1496996"/>
    <lineage>
        <taxon>Bacteria</taxon>
        <taxon>Bacillati</taxon>
        <taxon>Actinomycetota</taxon>
        <taxon>Actinomycetes</taxon>
        <taxon>Glycomycetales</taxon>
        <taxon>Glycomycetaceae</taxon>
        <taxon>Stackebrandtia</taxon>
    </lineage>
</organism>
<dbReference type="OrthoDB" id="9781345at2"/>
<gene>
    <name evidence="1" type="ORF">FB566_1540</name>
</gene>
<dbReference type="InParanoid" id="A0A543ATU0"/>
<dbReference type="InterPro" id="IPR047722">
    <property type="entry name" value="STM4015-like"/>
</dbReference>
<dbReference type="Gene3D" id="3.80.10.10">
    <property type="entry name" value="Ribonuclease Inhibitor"/>
    <property type="match status" value="1"/>
</dbReference>
<dbReference type="NCBIfam" id="NF038076">
    <property type="entry name" value="fam_STM4015"/>
    <property type="match status" value="1"/>
</dbReference>
<dbReference type="EMBL" id="VFOW01000001">
    <property type="protein sequence ID" value="TQL76020.1"/>
    <property type="molecule type" value="Genomic_DNA"/>
</dbReference>
<name>A0A543ATU0_9ACTN</name>
<reference evidence="1 2" key="1">
    <citation type="submission" date="2019-06" db="EMBL/GenBank/DDBJ databases">
        <title>Sequencing the genomes of 1000 actinobacteria strains.</title>
        <authorList>
            <person name="Klenk H.-P."/>
        </authorList>
    </citation>
    <scope>NUCLEOTIDE SEQUENCE [LARGE SCALE GENOMIC DNA]</scope>
    <source>
        <strain evidence="1 2">DSM 45928</strain>
    </source>
</reference>
<accession>A0A543ATU0</accession>
<protein>
    <recommendedName>
        <fullName evidence="3">Leucine rich repeat (LRR) protein</fullName>
    </recommendedName>
</protein>
<proteinExistence type="predicted"/>
<keyword evidence="2" id="KW-1185">Reference proteome</keyword>
<dbReference type="InterPro" id="IPR032675">
    <property type="entry name" value="LRR_dom_sf"/>
</dbReference>
<evidence type="ECO:0008006" key="3">
    <source>
        <dbReference type="Google" id="ProtNLM"/>
    </source>
</evidence>
<dbReference type="SUPFAM" id="SSF52047">
    <property type="entry name" value="RNI-like"/>
    <property type="match status" value="1"/>
</dbReference>
<dbReference type="AlphaFoldDB" id="A0A543ATU0"/>